<gene>
    <name evidence="16" type="ORF">AXG93_4295s1670</name>
</gene>
<keyword evidence="8" id="KW-0418">Kinase</keyword>
<dbReference type="Gene3D" id="3.30.200.20">
    <property type="entry name" value="Phosphorylase Kinase, domain 1"/>
    <property type="match status" value="1"/>
</dbReference>
<keyword evidence="10 14" id="KW-1133">Transmembrane helix</keyword>
<dbReference type="GO" id="GO:0005524">
    <property type="term" value="F:ATP binding"/>
    <property type="evidence" value="ECO:0007669"/>
    <property type="project" value="UniProtKB-UniRule"/>
</dbReference>
<evidence type="ECO:0000256" key="9">
    <source>
        <dbReference type="ARBA" id="ARBA00022840"/>
    </source>
</evidence>
<keyword evidence="9 13" id="KW-0067">ATP-binding</keyword>
<dbReference type="Proteomes" id="UP000077202">
    <property type="component" value="Unassembled WGS sequence"/>
</dbReference>
<dbReference type="AlphaFoldDB" id="A0A176WC52"/>
<keyword evidence="6" id="KW-0732">Signal</keyword>
<feature type="binding site" evidence="13">
    <location>
        <position position="395"/>
    </location>
    <ligand>
        <name>ATP</name>
        <dbReference type="ChEBI" id="CHEBI:30616"/>
    </ligand>
</feature>
<dbReference type="InterPro" id="IPR044812">
    <property type="entry name" value="CERK1/LYK3-like"/>
</dbReference>
<keyword evidence="7 13" id="KW-0547">Nucleotide-binding</keyword>
<dbReference type="PROSITE" id="PS00108">
    <property type="entry name" value="PROTEIN_KINASE_ST"/>
    <property type="match status" value="1"/>
</dbReference>
<reference evidence="16" key="1">
    <citation type="submission" date="2016-03" db="EMBL/GenBank/DDBJ databases">
        <title>Mechanisms controlling the formation of the plant cell surface in tip-growing cells are functionally conserved among land plants.</title>
        <authorList>
            <person name="Honkanen S."/>
            <person name="Jones V.A."/>
            <person name="Morieri G."/>
            <person name="Champion C."/>
            <person name="Hetherington A.J."/>
            <person name="Kelly S."/>
            <person name="Saint-Marcoux D."/>
            <person name="Proust H."/>
            <person name="Prescott H."/>
            <person name="Dolan L."/>
        </authorList>
    </citation>
    <scope>NUCLEOTIDE SEQUENCE [LARGE SCALE GENOMIC DNA]</scope>
    <source>
        <tissue evidence="16">Whole gametophyte</tissue>
    </source>
</reference>
<dbReference type="InterPro" id="IPR001245">
    <property type="entry name" value="Ser-Thr/Tyr_kinase_cat_dom"/>
</dbReference>
<dbReference type="PANTHER" id="PTHR46204:SF8">
    <property type="entry name" value="PROTEIN KINASE DOMAIN-CONTAINING PROTEIN"/>
    <property type="match status" value="1"/>
</dbReference>
<protein>
    <recommendedName>
        <fullName evidence="15">Protein kinase domain-containing protein</fullName>
    </recommendedName>
</protein>
<evidence type="ECO:0000256" key="6">
    <source>
        <dbReference type="ARBA" id="ARBA00022729"/>
    </source>
</evidence>
<dbReference type="PROSITE" id="PS00107">
    <property type="entry name" value="PROTEIN_KINASE_ATP"/>
    <property type="match status" value="1"/>
</dbReference>
<dbReference type="FunFam" id="1.10.510.10:FF:000468">
    <property type="entry name" value="PTI1-like tyrosine-protein kinase 3"/>
    <property type="match status" value="1"/>
</dbReference>
<dbReference type="SMART" id="SM00220">
    <property type="entry name" value="S_TKc"/>
    <property type="match status" value="1"/>
</dbReference>
<keyword evidence="3" id="KW-0723">Serine/threonine-protein kinase</keyword>
<dbReference type="InterPro" id="IPR000719">
    <property type="entry name" value="Prot_kinase_dom"/>
</dbReference>
<evidence type="ECO:0000256" key="8">
    <source>
        <dbReference type="ARBA" id="ARBA00022777"/>
    </source>
</evidence>
<evidence type="ECO:0000256" key="7">
    <source>
        <dbReference type="ARBA" id="ARBA00022741"/>
    </source>
</evidence>
<dbReference type="PANTHER" id="PTHR46204">
    <property type="entry name" value="CHITIN ELICITOR RECEPTOR KINASE 1-RELATED"/>
    <property type="match status" value="1"/>
</dbReference>
<feature type="transmembrane region" description="Helical" evidence="14">
    <location>
        <begin position="256"/>
        <end position="280"/>
    </location>
</feature>
<dbReference type="GO" id="GO:0045087">
    <property type="term" value="P:innate immune response"/>
    <property type="evidence" value="ECO:0007669"/>
    <property type="project" value="InterPro"/>
</dbReference>
<dbReference type="PROSITE" id="PS50011">
    <property type="entry name" value="PROTEIN_KINASE_DOM"/>
    <property type="match status" value="1"/>
</dbReference>
<organism evidence="16 17">
    <name type="scientific">Marchantia polymorpha subsp. ruderalis</name>
    <dbReference type="NCBI Taxonomy" id="1480154"/>
    <lineage>
        <taxon>Eukaryota</taxon>
        <taxon>Viridiplantae</taxon>
        <taxon>Streptophyta</taxon>
        <taxon>Embryophyta</taxon>
        <taxon>Marchantiophyta</taxon>
        <taxon>Marchantiopsida</taxon>
        <taxon>Marchantiidae</taxon>
        <taxon>Marchantiales</taxon>
        <taxon>Marchantiaceae</taxon>
        <taxon>Marchantia</taxon>
    </lineage>
</organism>
<evidence type="ECO:0000256" key="10">
    <source>
        <dbReference type="ARBA" id="ARBA00022989"/>
    </source>
</evidence>
<dbReference type="EMBL" id="LVLJ01001351">
    <property type="protein sequence ID" value="OAE30211.1"/>
    <property type="molecule type" value="Genomic_DNA"/>
</dbReference>
<keyword evidence="12" id="KW-1015">Disulfide bond</keyword>
<evidence type="ECO:0000256" key="11">
    <source>
        <dbReference type="ARBA" id="ARBA00023136"/>
    </source>
</evidence>
<dbReference type="GO" id="GO:0019199">
    <property type="term" value="F:transmembrane receptor protein kinase activity"/>
    <property type="evidence" value="ECO:0007669"/>
    <property type="project" value="InterPro"/>
</dbReference>
<evidence type="ECO:0000256" key="2">
    <source>
        <dbReference type="ARBA" id="ARBA00022475"/>
    </source>
</evidence>
<keyword evidence="11 14" id="KW-0472">Membrane</keyword>
<dbReference type="InterPro" id="IPR017441">
    <property type="entry name" value="Protein_kinase_ATP_BS"/>
</dbReference>
<evidence type="ECO:0000256" key="13">
    <source>
        <dbReference type="PROSITE-ProRule" id="PRU10141"/>
    </source>
</evidence>
<evidence type="ECO:0000256" key="3">
    <source>
        <dbReference type="ARBA" id="ARBA00022527"/>
    </source>
</evidence>
<dbReference type="InterPro" id="IPR011009">
    <property type="entry name" value="Kinase-like_dom_sf"/>
</dbReference>
<keyword evidence="4" id="KW-0808">Transferase</keyword>
<keyword evidence="2" id="KW-1003">Cell membrane</keyword>
<dbReference type="Gene3D" id="1.10.510.10">
    <property type="entry name" value="Transferase(Phosphotransferase) domain 1"/>
    <property type="match status" value="1"/>
</dbReference>
<dbReference type="SUPFAM" id="SSF56112">
    <property type="entry name" value="Protein kinase-like (PK-like)"/>
    <property type="match status" value="1"/>
</dbReference>
<evidence type="ECO:0000256" key="14">
    <source>
        <dbReference type="SAM" id="Phobius"/>
    </source>
</evidence>
<keyword evidence="17" id="KW-1185">Reference proteome</keyword>
<dbReference type="InterPro" id="IPR008271">
    <property type="entry name" value="Ser/Thr_kinase_AS"/>
</dbReference>
<evidence type="ECO:0000256" key="5">
    <source>
        <dbReference type="ARBA" id="ARBA00022692"/>
    </source>
</evidence>
<evidence type="ECO:0000256" key="4">
    <source>
        <dbReference type="ARBA" id="ARBA00022679"/>
    </source>
</evidence>
<dbReference type="GO" id="GO:0005886">
    <property type="term" value="C:plasma membrane"/>
    <property type="evidence" value="ECO:0007669"/>
    <property type="project" value="UniProtKB-SubCell"/>
</dbReference>
<accession>A0A176WC52</accession>
<comment type="subcellular location">
    <subcellularLocation>
        <location evidence="1">Cell membrane</location>
        <topology evidence="1">Single-pass membrane protein</topology>
    </subcellularLocation>
</comment>
<keyword evidence="5 14" id="KW-0812">Transmembrane</keyword>
<evidence type="ECO:0000256" key="12">
    <source>
        <dbReference type="ARBA" id="ARBA00023157"/>
    </source>
</evidence>
<dbReference type="Pfam" id="PF07714">
    <property type="entry name" value="PK_Tyr_Ser-Thr"/>
    <property type="match status" value="1"/>
</dbReference>
<evidence type="ECO:0000313" key="17">
    <source>
        <dbReference type="Proteomes" id="UP000077202"/>
    </source>
</evidence>
<feature type="domain" description="Protein kinase" evidence="15">
    <location>
        <begin position="368"/>
        <end position="653"/>
    </location>
</feature>
<evidence type="ECO:0000259" key="15">
    <source>
        <dbReference type="PROSITE" id="PS50011"/>
    </source>
</evidence>
<proteinExistence type="predicted"/>
<name>A0A176WC52_MARPO</name>
<comment type="caution">
    <text evidence="16">The sequence shown here is derived from an EMBL/GenBank/DDBJ whole genome shotgun (WGS) entry which is preliminary data.</text>
</comment>
<sequence>MLAMTVKKAYWDAVGFWTLVLFTTSSAIFYVDPISCQVNRPMPCKQAGSSCPAYMSYSLPPGNTIDDVSNLFQVEVSDIMEQKGVASDRVMVSVNCTCTESFQYLAGTAYRVTSQVMTEQSIVKDQYQHLGYATGQKTSVGQMLPISLLCGCMDNAPASVYLMSYVFQNRDTFEALRDRYGADTNTLLRLNNLTDVRSFPSMVVFYIPISQSPSSSLGDIPDYAICRPQISAELKQASVGSQLTDTNSTAGGNIPLGAIVGIVLTGLLLVAAVAALVFFLQKRRMCCYARSKPPFNQDRSSSSSRDTLQDWKGFLGCFRAPQTHHIRNPNSNVKRHISLSKEMMNGVFGMEKPVIFPYDEILIATDEFTEKNHLGAGAYGSVFQGKLRGQDVAIKRMKATKRKEFFAELKVLCKVHHTNLVELIGYSVSDDELFLVYEFAENRAVSDRLHDPLSKEYTPLTWNARVQIALDTARGLEYIHEHTKAHYVHRDVKTSNILLDSSFRAKVADFGLAKLVEQSSDGETTTTGVVGTSGYLAPEYLRDGQATAKSDVYAFGVVLFELITGEEAFSKSRTSGNVPPDKRSLISIMLSALGDSSPYNMAKLKLCVDPLLQEMYPLDCVHRMATLGRQCVEEDPAVRPDMKQVVYTLSQLLLGSIEWEATLAGSSQVFSGLVIGR</sequence>
<evidence type="ECO:0000313" key="16">
    <source>
        <dbReference type="EMBL" id="OAE30211.1"/>
    </source>
</evidence>
<evidence type="ECO:0000256" key="1">
    <source>
        <dbReference type="ARBA" id="ARBA00004162"/>
    </source>
</evidence>